<evidence type="ECO:0000313" key="2">
    <source>
        <dbReference type="EMBL" id="CRK93727.1"/>
    </source>
</evidence>
<feature type="chain" id="PRO_5012701239" evidence="1">
    <location>
        <begin position="18"/>
        <end position="88"/>
    </location>
</feature>
<keyword evidence="3" id="KW-1185">Reference proteome</keyword>
<dbReference type="EMBL" id="CVRI01000037">
    <property type="protein sequence ID" value="CRK93727.1"/>
    <property type="molecule type" value="Genomic_DNA"/>
</dbReference>
<accession>A0A1J1I046</accession>
<proteinExistence type="predicted"/>
<keyword evidence="1" id="KW-0732">Signal</keyword>
<protein>
    <submittedName>
        <fullName evidence="2">CLUMA_CG007255, isoform A</fullName>
    </submittedName>
</protein>
<name>A0A1J1I046_9DIPT</name>
<feature type="non-terminal residue" evidence="2">
    <location>
        <position position="1"/>
    </location>
</feature>
<dbReference type="Proteomes" id="UP000183832">
    <property type="component" value="Unassembled WGS sequence"/>
</dbReference>
<sequence>IFYALLVNILFVLVTSGFTKVNTNVVHKVADGVQGTWKKKWTWKQHWVKTWKPVYVAKWTKVWSPAEVREYVPLPPVPPNWLKPVNHH</sequence>
<evidence type="ECO:0000313" key="3">
    <source>
        <dbReference type="Proteomes" id="UP000183832"/>
    </source>
</evidence>
<reference evidence="2 3" key="1">
    <citation type="submission" date="2015-04" db="EMBL/GenBank/DDBJ databases">
        <authorList>
            <person name="Syromyatnikov M.Y."/>
            <person name="Popov V.N."/>
        </authorList>
    </citation>
    <scope>NUCLEOTIDE SEQUENCE [LARGE SCALE GENOMIC DNA]</scope>
</reference>
<feature type="signal peptide" evidence="1">
    <location>
        <begin position="1"/>
        <end position="17"/>
    </location>
</feature>
<dbReference type="AlphaFoldDB" id="A0A1J1I046"/>
<evidence type="ECO:0000256" key="1">
    <source>
        <dbReference type="SAM" id="SignalP"/>
    </source>
</evidence>
<gene>
    <name evidence="2" type="ORF">CLUMA_CG007255</name>
</gene>
<organism evidence="2 3">
    <name type="scientific">Clunio marinus</name>
    <dbReference type="NCBI Taxonomy" id="568069"/>
    <lineage>
        <taxon>Eukaryota</taxon>
        <taxon>Metazoa</taxon>
        <taxon>Ecdysozoa</taxon>
        <taxon>Arthropoda</taxon>
        <taxon>Hexapoda</taxon>
        <taxon>Insecta</taxon>
        <taxon>Pterygota</taxon>
        <taxon>Neoptera</taxon>
        <taxon>Endopterygota</taxon>
        <taxon>Diptera</taxon>
        <taxon>Nematocera</taxon>
        <taxon>Chironomoidea</taxon>
        <taxon>Chironomidae</taxon>
        <taxon>Clunio</taxon>
    </lineage>
</organism>